<dbReference type="GeneID" id="19319545"/>
<dbReference type="PANTHER" id="PTHR28190">
    <property type="entry name" value="NUCLEAR MIGRATION PROTEIN NUM1"/>
    <property type="match status" value="1"/>
</dbReference>
<organism evidence="4 5">
    <name type="scientific">Pseudozyma flocculosa PF-1</name>
    <dbReference type="NCBI Taxonomy" id="1277687"/>
    <lineage>
        <taxon>Eukaryota</taxon>
        <taxon>Fungi</taxon>
        <taxon>Dikarya</taxon>
        <taxon>Basidiomycota</taxon>
        <taxon>Ustilaginomycotina</taxon>
        <taxon>Ustilaginomycetes</taxon>
        <taxon>Ustilaginales</taxon>
        <taxon>Ustilaginaceae</taxon>
        <taxon>Pseudozyma</taxon>
    </lineage>
</organism>
<feature type="compositionally biased region" description="Basic and acidic residues" evidence="2">
    <location>
        <begin position="1693"/>
        <end position="1707"/>
    </location>
</feature>
<feature type="compositionally biased region" description="Low complexity" evidence="2">
    <location>
        <begin position="258"/>
        <end position="286"/>
    </location>
</feature>
<dbReference type="PANTHER" id="PTHR28190:SF1">
    <property type="entry name" value="NUCLEAR MIGRATION PROTEIN NUM1"/>
    <property type="match status" value="1"/>
</dbReference>
<feature type="compositionally biased region" description="Pro residues" evidence="2">
    <location>
        <begin position="21"/>
        <end position="36"/>
    </location>
</feature>
<dbReference type="GO" id="GO:0005543">
    <property type="term" value="F:phospholipid binding"/>
    <property type="evidence" value="ECO:0007669"/>
    <property type="project" value="InterPro"/>
</dbReference>
<feature type="compositionally biased region" description="Polar residues" evidence="2">
    <location>
        <begin position="1902"/>
        <end position="1918"/>
    </location>
</feature>
<feature type="compositionally biased region" description="Low complexity" evidence="2">
    <location>
        <begin position="1272"/>
        <end position="1282"/>
    </location>
</feature>
<accession>A0A061H3C4</accession>
<feature type="region of interest" description="Disordered" evidence="2">
    <location>
        <begin position="518"/>
        <end position="543"/>
    </location>
</feature>
<dbReference type="GO" id="GO:0032065">
    <property type="term" value="P:maintenance of protein location in cell cortex"/>
    <property type="evidence" value="ECO:0007669"/>
    <property type="project" value="InterPro"/>
</dbReference>
<dbReference type="EMBL" id="KE361642">
    <property type="protein sequence ID" value="EPQ26819.1"/>
    <property type="molecule type" value="Genomic_DNA"/>
</dbReference>
<feature type="compositionally biased region" description="Low complexity" evidence="2">
    <location>
        <begin position="96"/>
        <end position="111"/>
    </location>
</feature>
<dbReference type="Proteomes" id="UP000053664">
    <property type="component" value="Unassembled WGS sequence"/>
</dbReference>
<feature type="compositionally biased region" description="Basic and acidic residues" evidence="2">
    <location>
        <begin position="1090"/>
        <end position="1100"/>
    </location>
</feature>
<dbReference type="GO" id="GO:0015631">
    <property type="term" value="F:tubulin binding"/>
    <property type="evidence" value="ECO:0007669"/>
    <property type="project" value="TreeGrafter"/>
</dbReference>
<feature type="compositionally biased region" description="Gly residues" evidence="2">
    <location>
        <begin position="1839"/>
        <end position="1849"/>
    </location>
</feature>
<dbReference type="eggNOG" id="ENOG502QWE7">
    <property type="taxonomic scope" value="Eukaryota"/>
</dbReference>
<feature type="compositionally biased region" description="Polar residues" evidence="2">
    <location>
        <begin position="1682"/>
        <end position="1691"/>
    </location>
</feature>
<dbReference type="SMART" id="SM00233">
    <property type="entry name" value="PH"/>
    <property type="match status" value="1"/>
</dbReference>
<feature type="region of interest" description="Disordered" evidence="2">
    <location>
        <begin position="1272"/>
        <end position="1311"/>
    </location>
</feature>
<dbReference type="Pfam" id="PF12814">
    <property type="entry name" value="Mcp5_PH"/>
    <property type="match status" value="1"/>
</dbReference>
<proteinExistence type="predicted"/>
<feature type="domain" description="PH" evidence="3">
    <location>
        <begin position="1519"/>
        <end position="1631"/>
    </location>
</feature>
<evidence type="ECO:0000313" key="5">
    <source>
        <dbReference type="Proteomes" id="UP000053664"/>
    </source>
</evidence>
<feature type="region of interest" description="Disordered" evidence="2">
    <location>
        <begin position="1476"/>
        <end position="1509"/>
    </location>
</feature>
<feature type="region of interest" description="Disordered" evidence="2">
    <location>
        <begin position="582"/>
        <end position="820"/>
    </location>
</feature>
<dbReference type="SUPFAM" id="SSF50729">
    <property type="entry name" value="PH domain-like"/>
    <property type="match status" value="1"/>
</dbReference>
<evidence type="ECO:0000259" key="3">
    <source>
        <dbReference type="PROSITE" id="PS50003"/>
    </source>
</evidence>
<feature type="compositionally biased region" description="Basic and acidic residues" evidence="2">
    <location>
        <begin position="1205"/>
        <end position="1225"/>
    </location>
</feature>
<dbReference type="GO" id="GO:0005739">
    <property type="term" value="C:mitochondrion"/>
    <property type="evidence" value="ECO:0007669"/>
    <property type="project" value="TreeGrafter"/>
</dbReference>
<dbReference type="InterPro" id="IPR053005">
    <property type="entry name" value="Nuclear_Pos-Cytoskel_Interact"/>
</dbReference>
<sequence length="1939" mass="207118">MDSGSTGEASVDGLFHAGSPPSSPSPAPRGNAPPTPKEGGISASLSFRPPPRPGSSMRKGRKSDFNSPAPPPLPTAFAHEPMPFSDATNFEGYGHPGPSASTPSRPSSSSSADQPGLFNFLASNDSAHRAIDTTRACRQKLQALREENQTQVNSAGLLGAGLLELRNRIEALMDELADELSTAEANADDSHDTGSKIKQLSERIEAEIEEMEYQKGKLYRDVMAHGASELAAADQSIVTATDSPSKAARVASAIKNLTGTTPSKAGGAATPGAPASASAAGAKGTGMPTPRQGDRRSRNAAARQAKADSELINEIQAGLVQEVRRLQGLLKERDDQRGALERTNAELEKQLDLFKPRVIQMTEAEDALKQENWDLEVAKQGLEEQLGERDKLLKKAELETTRLAKDLGKARETIDSQRLELDAHLAELERTKKQRETEVAMARKERAGMQRDVSDLQSELQRYKAQQLSKGGLVSRSVSNSYMTEHDAGDDDDDDAGANDPETLAARLRAAYANEVGNRSPADSAYSDDLGPRSPAVGRLGRDKEAQDLRAKLAMAQKKAGKDAAEKRRVREKNAELKKLLAKAGVKLPAGLDDDDDVETSDDEELQWRDEHGGSDSPSVKRLSASKLRPGKLGKRPSMARRLGMSSSASNDSILERSEELDDELDESTTDGDRTLAKQHAAVGDDSTSTEASPRASLEGYDPAFADVTQAGFGTPATQPKSRRQPGRASAAAAGRGSPLAHAAILADSDEGDAMSPPRSKSRQQGRRSHAAGRPESAVFEPSALGNELENLRGSEDFEDAGSGTLDVDTDEAGEEEEEEVRIAYEEVGVATEPLPDLVGPALEEKEKVAASSAALGEAIASHKAYVEQQELRHTTDRERRDESHAFALSQRDRQHADSIRALEESHASILSQQEAAYQKALEASEEALQKAQAEIGALKATIDDLNARILAAESKSAETESQRKADGEQQAAAIKELEAELASAASTKAEQESQLERFRSDIADLEARLTLTEQRASNVQSERDAASSDAIKKAQADVDALKAAALAAEARLKASEQDAAKQATDLRAELEAGHGQLRDANDKLQQAEQKVRQLEAERSAQETKLAEAVASLGAATAAADQHQKEASTQAAEAGRQKTLLAQLTAAHAELRDQAEEHERLRREADAALVRHQKEAREKQASLESEAAAKHTRLQNEVEATQSRLQRDAAEHARLQQEAQAERDRLQALAEEEGKLRKQAQEEATAASAAAAAATAAAAAAAAEAATAADSTPASATSASPSPGSPVPAGNVESREESDSGHATEAETDVERYEDAVSHMRSLSLERPVPYGMPTAAFRLPAELKESGCQTDDLMWSSFQDDMARTSTPDVIRPMSSMTTTSVRHENAVGQGGVMVLGGHQSSNRPRDSVSTFGGHRDGSMRIESPAPSMYTSARKSLNSRRSAAGNSLRRGPRQSSAASFVSDVTSELSRRFSLASSQASDDAGDETFIARPGGRTRGMSEFGGGEGTDPMVIHAITQTMIGEYMHKYTRKSMGRGGHSDKRHRRYFWVHPYTKMLYWTISDPGGAKVSEGTSKSASITGVRVVEDSNPSPPGLYHESLVIMTASREVKITAPSRERHEAWLGALDYLVNRPAIHDAATVATEVGAGAVTDAGADIENNAAFASRSMGRRSRGTGSQRPSLLTNQRNFLSRKSMDNVGHHPGEGLPRHRQGSVGASSVLYPSAGKRRDLAAREYLQQQERERQMSMSPTSSLRRGATRSIVGGGAGGTLGSQIDPDESYDHLSDLNEPISDPRLQTAEEMLEEDEGEGFEGLDNVRACCDGKHDVGSLAYDHSHHHGPNGGGGGGGSSSGRRSSKRHGRQSSGGSRFSNVLPLNLLPKMGVASSMGIAAPTAAELDAASGPGSQNGHGEMRSVSQPGPSYGERVHKIRQARQSASTLK</sequence>
<feature type="region of interest" description="Disordered" evidence="2">
    <location>
        <begin position="1171"/>
        <end position="1225"/>
    </location>
</feature>
<feature type="compositionally biased region" description="Acidic residues" evidence="2">
    <location>
        <begin position="808"/>
        <end position="820"/>
    </location>
</feature>
<feature type="compositionally biased region" description="Basic residues" evidence="2">
    <location>
        <begin position="629"/>
        <end position="639"/>
    </location>
</feature>
<dbReference type="GO" id="GO:0000226">
    <property type="term" value="P:microtubule cytoskeleton organization"/>
    <property type="evidence" value="ECO:0007669"/>
    <property type="project" value="TreeGrafter"/>
</dbReference>
<feature type="compositionally biased region" description="Low complexity" evidence="2">
    <location>
        <begin position="727"/>
        <end position="744"/>
    </location>
</feature>
<dbReference type="CDD" id="cd13365">
    <property type="entry name" value="PH_PLC_plant-like"/>
    <property type="match status" value="1"/>
</dbReference>
<feature type="compositionally biased region" description="Polar residues" evidence="2">
    <location>
        <begin position="1430"/>
        <end position="1446"/>
    </location>
</feature>
<gene>
    <name evidence="4" type="ORF">PFL1_05454</name>
</gene>
<feature type="region of interest" description="Disordered" evidence="2">
    <location>
        <begin position="258"/>
        <end position="308"/>
    </location>
</feature>
<feature type="compositionally biased region" description="Acidic residues" evidence="2">
    <location>
        <begin position="659"/>
        <end position="670"/>
    </location>
</feature>
<dbReference type="PROSITE" id="PS50003">
    <property type="entry name" value="PH_DOMAIN"/>
    <property type="match status" value="1"/>
</dbReference>
<dbReference type="RefSeq" id="XP_007881182.1">
    <property type="nucleotide sequence ID" value="XM_007882991.1"/>
</dbReference>
<feature type="coiled-coil region" evidence="1">
    <location>
        <begin position="326"/>
        <end position="466"/>
    </location>
</feature>
<evidence type="ECO:0000256" key="1">
    <source>
        <dbReference type="SAM" id="Coils"/>
    </source>
</evidence>
<dbReference type="HOGENOM" id="CLU_229269_0_0_1"/>
<reference evidence="4 5" key="1">
    <citation type="journal article" date="2013" name="Plant Cell">
        <title>The transition from a phytopathogenic smut ancestor to an anamorphic biocontrol agent deciphered by comparative whole-genome analysis.</title>
        <authorList>
            <person name="Lefebvre F."/>
            <person name="Joly D.L."/>
            <person name="Labbe C."/>
            <person name="Teichmann B."/>
            <person name="Linning R."/>
            <person name="Belzile F."/>
            <person name="Bakkeren G."/>
            <person name="Belanger R.R."/>
        </authorList>
    </citation>
    <scope>NUCLEOTIDE SEQUENCE [LARGE SCALE GENOMIC DNA]</scope>
    <source>
        <strain evidence="4 5">PF-1</strain>
    </source>
</reference>
<feature type="region of interest" description="Disordered" evidence="2">
    <location>
        <begin position="1"/>
        <end position="118"/>
    </location>
</feature>
<feature type="compositionally biased region" description="Basic and acidic residues" evidence="2">
    <location>
        <begin position="1293"/>
        <end position="1311"/>
    </location>
</feature>
<feature type="region of interest" description="Disordered" evidence="2">
    <location>
        <begin position="1830"/>
        <end position="1871"/>
    </location>
</feature>
<feature type="region of interest" description="Disordered" evidence="2">
    <location>
        <begin position="1398"/>
        <end position="1461"/>
    </location>
</feature>
<dbReference type="GO" id="GO:0005938">
    <property type="term" value="C:cell cortex"/>
    <property type="evidence" value="ECO:0007669"/>
    <property type="project" value="InterPro"/>
</dbReference>
<name>A0A061H3C4_9BASI</name>
<dbReference type="InterPro" id="IPR001849">
    <property type="entry name" value="PH_domain"/>
</dbReference>
<feature type="region of interest" description="Disordered" evidence="2">
    <location>
        <begin position="1075"/>
        <end position="1100"/>
    </location>
</feature>
<dbReference type="OrthoDB" id="2149224at2759"/>
<protein>
    <recommendedName>
        <fullName evidence="3">PH domain-containing protein</fullName>
    </recommendedName>
</protein>
<feature type="compositionally biased region" description="Acidic residues" evidence="2">
    <location>
        <begin position="592"/>
        <end position="605"/>
    </location>
</feature>
<dbReference type="InterPro" id="IPR024774">
    <property type="entry name" value="PH_dom-Mcp5-type"/>
</dbReference>
<feature type="region of interest" description="Disordered" evidence="2">
    <location>
        <begin position="1664"/>
        <end position="1723"/>
    </location>
</feature>
<feature type="compositionally biased region" description="Basic and acidic residues" evidence="2">
    <location>
        <begin position="1172"/>
        <end position="1181"/>
    </location>
</feature>
<feature type="region of interest" description="Disordered" evidence="2">
    <location>
        <begin position="1739"/>
        <end position="1790"/>
    </location>
</feature>
<keyword evidence="1" id="KW-0175">Coiled coil</keyword>
<dbReference type="KEGG" id="pfp:PFL1_05454"/>
<evidence type="ECO:0000313" key="4">
    <source>
        <dbReference type="EMBL" id="EPQ26819.1"/>
    </source>
</evidence>
<feature type="compositionally biased region" description="Basic residues" evidence="2">
    <location>
        <begin position="760"/>
        <end position="771"/>
    </location>
</feature>
<feature type="region of interest" description="Disordered" evidence="2">
    <location>
        <begin position="1896"/>
        <end position="1939"/>
    </location>
</feature>
<feature type="coiled-coil region" evidence="1">
    <location>
        <begin position="162"/>
        <end position="217"/>
    </location>
</feature>
<feature type="region of interest" description="Disordered" evidence="2">
    <location>
        <begin position="872"/>
        <end position="895"/>
    </location>
</feature>
<feature type="compositionally biased region" description="Low complexity" evidence="2">
    <location>
        <begin position="582"/>
        <end position="591"/>
    </location>
</feature>
<evidence type="ECO:0000256" key="2">
    <source>
        <dbReference type="SAM" id="MobiDB-lite"/>
    </source>
</evidence>
<feature type="compositionally biased region" description="Polar residues" evidence="2">
    <location>
        <begin position="1400"/>
        <end position="1412"/>
    </location>
</feature>